<keyword evidence="1" id="KW-1133">Transmembrane helix</keyword>
<sequence>MSESTVPDGHVEKVGGFDIRNFIGLLIGIYGLVLTVMGLFFFDEAARAKTADLNANLWTGLAMLAFGALFVLWARLRPIRIVVKENEPGAEERRDIAPTD</sequence>
<feature type="transmembrane region" description="Helical" evidence="1">
    <location>
        <begin position="57"/>
        <end position="76"/>
    </location>
</feature>
<keyword evidence="3" id="KW-1185">Reference proteome</keyword>
<dbReference type="Proteomes" id="UP000252770">
    <property type="component" value="Unassembled WGS sequence"/>
</dbReference>
<organism evidence="2 3">
    <name type="scientific">Desertihabitans brevis</name>
    <dbReference type="NCBI Taxonomy" id="2268447"/>
    <lineage>
        <taxon>Bacteria</taxon>
        <taxon>Bacillati</taxon>
        <taxon>Actinomycetota</taxon>
        <taxon>Actinomycetes</taxon>
        <taxon>Propionibacteriales</taxon>
        <taxon>Propionibacteriaceae</taxon>
        <taxon>Desertihabitans</taxon>
    </lineage>
</organism>
<dbReference type="RefSeq" id="WP_114126560.1">
    <property type="nucleotide sequence ID" value="NZ_QOUI01000005.1"/>
</dbReference>
<accession>A0A367YV99</accession>
<name>A0A367YV99_9ACTN</name>
<keyword evidence="1" id="KW-0812">Transmembrane</keyword>
<reference evidence="2 3" key="1">
    <citation type="submission" date="2018-07" db="EMBL/GenBank/DDBJ databases">
        <title>Desertimonas flava gen. nov. sp. nov.</title>
        <authorList>
            <person name="Liu S."/>
        </authorList>
    </citation>
    <scope>NUCLEOTIDE SEQUENCE [LARGE SCALE GENOMIC DNA]</scope>
    <source>
        <strain evidence="2 3">16Sb5-5</strain>
    </source>
</reference>
<feature type="transmembrane region" description="Helical" evidence="1">
    <location>
        <begin position="22"/>
        <end position="42"/>
    </location>
</feature>
<dbReference type="AlphaFoldDB" id="A0A367YV99"/>
<gene>
    <name evidence="2" type="ORF">DT076_10265</name>
</gene>
<dbReference type="EMBL" id="QOUI01000005">
    <property type="protein sequence ID" value="RCK69803.1"/>
    <property type="molecule type" value="Genomic_DNA"/>
</dbReference>
<proteinExistence type="predicted"/>
<evidence type="ECO:0000256" key="1">
    <source>
        <dbReference type="SAM" id="Phobius"/>
    </source>
</evidence>
<evidence type="ECO:0000313" key="2">
    <source>
        <dbReference type="EMBL" id="RCK69803.1"/>
    </source>
</evidence>
<protein>
    <submittedName>
        <fullName evidence="2">Uncharacterized protein</fullName>
    </submittedName>
</protein>
<comment type="caution">
    <text evidence="2">The sequence shown here is derived from an EMBL/GenBank/DDBJ whole genome shotgun (WGS) entry which is preliminary data.</text>
</comment>
<evidence type="ECO:0000313" key="3">
    <source>
        <dbReference type="Proteomes" id="UP000252770"/>
    </source>
</evidence>
<keyword evidence="1" id="KW-0472">Membrane</keyword>